<protein>
    <recommendedName>
        <fullName evidence="4">CHAT domain-containing protein</fullName>
    </recommendedName>
</protein>
<evidence type="ECO:0000313" key="3">
    <source>
        <dbReference type="Proteomes" id="UP001583186"/>
    </source>
</evidence>
<reference evidence="2 3" key="1">
    <citation type="journal article" date="2024" name="IMA Fungus">
        <title>IMA Genome - F19 : A genome assembly and annotation guide to empower mycologists, including annotated draft genome sequences of Ceratocystis pirilliformis, Diaporthe australafricana, Fusarium ophioides, Paecilomyces lecythidis, and Sporothrix stenoceras.</title>
        <authorList>
            <person name="Aylward J."/>
            <person name="Wilson A.M."/>
            <person name="Visagie C.M."/>
            <person name="Spraker J."/>
            <person name="Barnes I."/>
            <person name="Buitendag C."/>
            <person name="Ceriani C."/>
            <person name="Del Mar Angel L."/>
            <person name="du Plessis D."/>
            <person name="Fuchs T."/>
            <person name="Gasser K."/>
            <person name="Kramer D."/>
            <person name="Li W."/>
            <person name="Munsamy K."/>
            <person name="Piso A."/>
            <person name="Price J.L."/>
            <person name="Sonnekus B."/>
            <person name="Thomas C."/>
            <person name="van der Nest A."/>
            <person name="van Dijk A."/>
            <person name="van Heerden A."/>
            <person name="van Vuuren N."/>
            <person name="Yilmaz N."/>
            <person name="Duong T.A."/>
            <person name="van der Merwe N.A."/>
            <person name="Wingfield M.J."/>
            <person name="Wingfield B.D."/>
        </authorList>
    </citation>
    <scope>NUCLEOTIDE SEQUENCE [LARGE SCALE GENOMIC DNA]</scope>
    <source>
        <strain evidence="2 3">CMW 5346</strain>
    </source>
</reference>
<dbReference type="EMBL" id="JAWCUI010000026">
    <property type="protein sequence ID" value="KAL1895661.1"/>
    <property type="molecule type" value="Genomic_DNA"/>
</dbReference>
<accession>A0ABR3Z5V2</accession>
<name>A0ABR3Z5V2_9PEZI</name>
<keyword evidence="3" id="KW-1185">Reference proteome</keyword>
<gene>
    <name evidence="2" type="ORF">Sste5346_005132</name>
</gene>
<organism evidence="2 3">
    <name type="scientific">Sporothrix stenoceras</name>
    <dbReference type="NCBI Taxonomy" id="5173"/>
    <lineage>
        <taxon>Eukaryota</taxon>
        <taxon>Fungi</taxon>
        <taxon>Dikarya</taxon>
        <taxon>Ascomycota</taxon>
        <taxon>Pezizomycotina</taxon>
        <taxon>Sordariomycetes</taxon>
        <taxon>Sordariomycetidae</taxon>
        <taxon>Ophiostomatales</taxon>
        <taxon>Ophiostomataceae</taxon>
        <taxon>Sporothrix</taxon>
    </lineage>
</organism>
<comment type="caution">
    <text evidence="2">The sequence shown here is derived from an EMBL/GenBank/DDBJ whole genome shotgun (WGS) entry which is preliminary data.</text>
</comment>
<evidence type="ECO:0000313" key="2">
    <source>
        <dbReference type="EMBL" id="KAL1895661.1"/>
    </source>
</evidence>
<feature type="compositionally biased region" description="Low complexity" evidence="1">
    <location>
        <begin position="258"/>
        <end position="270"/>
    </location>
</feature>
<evidence type="ECO:0000256" key="1">
    <source>
        <dbReference type="SAM" id="MobiDB-lite"/>
    </source>
</evidence>
<sequence>MNGHVTDDKLRSRQFITRTPPRITPKTRIIAAAHPTSISADPRDDGWFISDFYAFNYLLYGQGQSQVWLTAARPEALLEKYGNYLHGNPFQDRKVVLSKELLESNELTEVTYVRPCHIIQRLLDEVKLATEQAKRDGGSVLLMVFCHGNNSTSLGLDGTGKTELTITRLQGVLEPYVPVCLLTTACYSGGWSVSKDINISTMTAALESDVSLSWPRSTRMGRAAGSVFAASVISALARTADKFPQDDNEAMSVKDLSPHNPNDPSSPDLNTPLQISTYNSFCRSIWQSCQSLYRLWQRQHNFSFSAQGDEWEEPWTRMTGMTLKEYGARWDKLETVPYTGSEEIKSHLDPSPDNPYFLGTSTLVLAAGGHRPSHDCTYDAFVGPFLESLHSNNIKAMVQLWRGTCPGDDAYGHGPGFAYYLEKCMETGKATPITVYDLEEDEDPTPMMFYDVVEILKYRWNMAALAEDILETLDLPHPANQSCLMWNRAFWEKECCIKYSVSGDDRRRKFSVILGHFSKDTESRPEMLKMIRPVAEQGPIFPRFIHYLAAGITEGLYQVPLGVIESQEAVQDRAMFLTTAALNRVHEAVLFHQQTAINDPEVRRRGREWALVMRQ</sequence>
<evidence type="ECO:0008006" key="4">
    <source>
        <dbReference type="Google" id="ProtNLM"/>
    </source>
</evidence>
<feature type="region of interest" description="Disordered" evidence="1">
    <location>
        <begin position="250"/>
        <end position="270"/>
    </location>
</feature>
<dbReference type="Proteomes" id="UP001583186">
    <property type="component" value="Unassembled WGS sequence"/>
</dbReference>
<proteinExistence type="predicted"/>